<keyword evidence="6" id="KW-0223">Dioxygenase</keyword>
<protein>
    <submittedName>
        <fullName evidence="6">9-cis-epoxycarotenoid dioxygenase</fullName>
        <ecNumber evidence="6">1.13.11.51</ecNumber>
    </submittedName>
</protein>
<dbReference type="GO" id="GO:0045549">
    <property type="term" value="F:9-cis-epoxycarotenoid dioxygenase activity"/>
    <property type="evidence" value="ECO:0007669"/>
    <property type="project" value="UniProtKB-EC"/>
</dbReference>
<keyword evidence="3 6" id="KW-0560">Oxidoreductase</keyword>
<dbReference type="RefSeq" id="WP_013564289.1">
    <property type="nucleotide sequence ID" value="NC_014962.1"/>
</dbReference>
<gene>
    <name evidence="6" type="ordered locus">Isop_1416</name>
</gene>
<dbReference type="Pfam" id="PF03055">
    <property type="entry name" value="RPE65"/>
    <property type="match status" value="1"/>
</dbReference>
<reference key="1">
    <citation type="submission" date="2010-11" db="EMBL/GenBank/DDBJ databases">
        <title>The complete sequence of chromosome of Isophaera pallida ATCC 43644.</title>
        <authorList>
            <consortium name="US DOE Joint Genome Institute (JGI-PGF)"/>
            <person name="Lucas S."/>
            <person name="Copeland A."/>
            <person name="Lapidus A."/>
            <person name="Bruce D."/>
            <person name="Goodwin L."/>
            <person name="Pitluck S."/>
            <person name="Kyrpides N."/>
            <person name="Mavromatis K."/>
            <person name="Pagani I."/>
            <person name="Ivanova N."/>
            <person name="Saunders E."/>
            <person name="Brettin T."/>
            <person name="Detter J.C."/>
            <person name="Han C."/>
            <person name="Tapia R."/>
            <person name="Land M."/>
            <person name="Hauser L."/>
            <person name="Markowitz V."/>
            <person name="Cheng J.-F."/>
            <person name="Hugenholtz P."/>
            <person name="Woyke T."/>
            <person name="Wu D."/>
            <person name="Eisen J.A."/>
        </authorList>
    </citation>
    <scope>NUCLEOTIDE SEQUENCE</scope>
    <source>
        <strain>ATCC 43644</strain>
    </source>
</reference>
<evidence type="ECO:0000313" key="6">
    <source>
        <dbReference type="EMBL" id="ADV62001.1"/>
    </source>
</evidence>
<evidence type="ECO:0000256" key="2">
    <source>
        <dbReference type="ARBA" id="ARBA00022723"/>
    </source>
</evidence>
<feature type="binding site" evidence="5">
    <location>
        <position position="511"/>
    </location>
    <ligand>
        <name>Fe cation</name>
        <dbReference type="ChEBI" id="CHEBI:24875"/>
        <note>catalytic</note>
    </ligand>
</feature>
<dbReference type="STRING" id="575540.Isop_1416"/>
<dbReference type="InterPro" id="IPR004294">
    <property type="entry name" value="Carotenoid_Oase"/>
</dbReference>
<dbReference type="PANTHER" id="PTHR10543">
    <property type="entry name" value="BETA-CAROTENE DIOXYGENASE"/>
    <property type="match status" value="1"/>
</dbReference>
<name>E8QY11_ISOPI</name>
<sequence>MNLGRRDVLKQSLVWGVAAASGRRGWAAGSDDQTFDEPRPLPHAASFQSQWLRSGPWVPVFDERHAANLKVVHGTIPRSLRGVFLRNGPNPLYEPVGGYTFPFDGDGMIHAVEFADGKASYRNRLIRTPWVEAEMTAQRPLYGGIAAVMHRPDSKSLPPGAPTTGGKNAANTHVVAHAGTILALYEAGLPYQLDLDLNTLGPYDFNGRLQGAMTAHPKIDPETGELLFFRYAPIRPYLVFFIADARGVITHHRPIDLPRPVMIHDFACTPNYVIVPDCPAVFSIAAALLGKPILQWMPAFPARLGVIPRRSDHPAEPIWFEFDPFFCYHLLNAYETCDPQTNQVVSITVDLVKRSGFEIDGDPEKVKDDPGLLTRYELDLVHKTARVHLLDDRDVEFPRLNDRRAGRKNRFGYVAATGQAQTAAAFDSLVQHDFERNVTLVQTFGGNQWCGEGVFLPDPEGQGGEQEGWIITYTHDPAANQSFVALIDARDFAGPPAALIALPRRVPAGFHGSWVPLPL</sequence>
<dbReference type="OrthoDB" id="6636843at2"/>
<evidence type="ECO:0000313" key="7">
    <source>
        <dbReference type="Proteomes" id="UP000008631"/>
    </source>
</evidence>
<evidence type="ECO:0000256" key="5">
    <source>
        <dbReference type="PIRSR" id="PIRSR604294-1"/>
    </source>
</evidence>
<organism evidence="6 7">
    <name type="scientific">Isosphaera pallida (strain ATCC 43644 / DSM 9630 / IS1B)</name>
    <dbReference type="NCBI Taxonomy" id="575540"/>
    <lineage>
        <taxon>Bacteria</taxon>
        <taxon>Pseudomonadati</taxon>
        <taxon>Planctomycetota</taxon>
        <taxon>Planctomycetia</taxon>
        <taxon>Isosphaerales</taxon>
        <taxon>Isosphaeraceae</taxon>
        <taxon>Isosphaera</taxon>
    </lineage>
</organism>
<feature type="binding site" evidence="5">
    <location>
        <position position="264"/>
    </location>
    <ligand>
        <name>Fe cation</name>
        <dbReference type="ChEBI" id="CHEBI:24875"/>
        <note>catalytic</note>
    </ligand>
</feature>
<dbReference type="GO" id="GO:0016121">
    <property type="term" value="P:carotene catabolic process"/>
    <property type="evidence" value="ECO:0007669"/>
    <property type="project" value="TreeGrafter"/>
</dbReference>
<reference evidence="6 7" key="2">
    <citation type="journal article" date="2011" name="Stand. Genomic Sci.">
        <title>Complete genome sequence of Isosphaera pallida type strain (IS1B).</title>
        <authorList>
            <consortium name="US DOE Joint Genome Institute (JGI-PGF)"/>
            <person name="Goker M."/>
            <person name="Cleland D."/>
            <person name="Saunders E."/>
            <person name="Lapidus A."/>
            <person name="Nolan M."/>
            <person name="Lucas S."/>
            <person name="Hammon N."/>
            <person name="Deshpande S."/>
            <person name="Cheng J.F."/>
            <person name="Tapia R."/>
            <person name="Han C."/>
            <person name="Goodwin L."/>
            <person name="Pitluck S."/>
            <person name="Liolios K."/>
            <person name="Pagani I."/>
            <person name="Ivanova N."/>
            <person name="Mavromatis K."/>
            <person name="Pati A."/>
            <person name="Chen A."/>
            <person name="Palaniappan K."/>
            <person name="Land M."/>
            <person name="Hauser L."/>
            <person name="Chang Y.J."/>
            <person name="Jeffries C.D."/>
            <person name="Detter J.C."/>
            <person name="Beck B."/>
            <person name="Woyke T."/>
            <person name="Bristow J."/>
            <person name="Eisen J.A."/>
            <person name="Markowitz V."/>
            <person name="Hugenholtz P."/>
            <person name="Kyrpides N.C."/>
            <person name="Klenk H.P."/>
        </authorList>
    </citation>
    <scope>NUCLEOTIDE SEQUENCE [LARGE SCALE GENOMIC DNA]</scope>
    <source>
        <strain evidence="7">ATCC 43644 / DSM 9630 / IS1B</strain>
    </source>
</reference>
<comment type="similarity">
    <text evidence="1">Belongs to the carotenoid oxygenase family.</text>
</comment>
<feature type="binding site" evidence="5">
    <location>
        <position position="329"/>
    </location>
    <ligand>
        <name>Fe cation</name>
        <dbReference type="ChEBI" id="CHEBI:24875"/>
        <note>catalytic</note>
    </ligand>
</feature>
<evidence type="ECO:0000256" key="4">
    <source>
        <dbReference type="ARBA" id="ARBA00023004"/>
    </source>
</evidence>
<keyword evidence="4 5" id="KW-0408">Iron</keyword>
<feature type="binding site" evidence="5">
    <location>
        <position position="216"/>
    </location>
    <ligand>
        <name>Fe cation</name>
        <dbReference type="ChEBI" id="CHEBI:24875"/>
        <note>catalytic</note>
    </ligand>
</feature>
<dbReference type="AlphaFoldDB" id="E8QY11"/>
<accession>E8QY11</accession>
<dbReference type="EC" id="1.13.11.51" evidence="6"/>
<evidence type="ECO:0000256" key="1">
    <source>
        <dbReference type="ARBA" id="ARBA00006787"/>
    </source>
</evidence>
<keyword evidence="7" id="KW-1185">Reference proteome</keyword>
<dbReference type="Proteomes" id="UP000008631">
    <property type="component" value="Chromosome"/>
</dbReference>
<evidence type="ECO:0000256" key="3">
    <source>
        <dbReference type="ARBA" id="ARBA00023002"/>
    </source>
</evidence>
<dbReference type="eggNOG" id="COG3670">
    <property type="taxonomic scope" value="Bacteria"/>
</dbReference>
<keyword evidence="2 5" id="KW-0479">Metal-binding</keyword>
<dbReference type="InParanoid" id="E8QY11"/>
<dbReference type="KEGG" id="ipa:Isop_1416"/>
<proteinExistence type="inferred from homology"/>
<dbReference type="GO" id="GO:0046872">
    <property type="term" value="F:metal ion binding"/>
    <property type="evidence" value="ECO:0007669"/>
    <property type="project" value="UniProtKB-KW"/>
</dbReference>
<dbReference type="PANTHER" id="PTHR10543:SF89">
    <property type="entry name" value="CAROTENOID 9,10(9',10')-CLEAVAGE DIOXYGENASE 1"/>
    <property type="match status" value="1"/>
</dbReference>
<dbReference type="HOGENOM" id="CLU_016472_0_2_0"/>
<comment type="cofactor">
    <cofactor evidence="5">
        <name>Fe(2+)</name>
        <dbReference type="ChEBI" id="CHEBI:29033"/>
    </cofactor>
    <text evidence="5">Binds 1 Fe(2+) ion per subunit.</text>
</comment>
<dbReference type="EMBL" id="CP002353">
    <property type="protein sequence ID" value="ADV62001.1"/>
    <property type="molecule type" value="Genomic_DNA"/>
</dbReference>